<dbReference type="Proteomes" id="UP001501094">
    <property type="component" value="Unassembled WGS sequence"/>
</dbReference>
<gene>
    <name evidence="1" type="ORF">GCM10009751_31180</name>
</gene>
<proteinExistence type="predicted"/>
<organism evidence="1 2">
    <name type="scientific">Myceligenerans crystallogenes</name>
    <dbReference type="NCBI Taxonomy" id="316335"/>
    <lineage>
        <taxon>Bacteria</taxon>
        <taxon>Bacillati</taxon>
        <taxon>Actinomycetota</taxon>
        <taxon>Actinomycetes</taxon>
        <taxon>Micrococcales</taxon>
        <taxon>Promicromonosporaceae</taxon>
        <taxon>Myceligenerans</taxon>
    </lineage>
</organism>
<sequence>MSWYAYLKVGSDAPLAEVEATIGVPSDGGYSVGDAHPRARSRPPHKKTCTSSFWRHRLSWRASRHAGVDGINRALVALPAEMADGIRRRVEAGDKASLVIVQELDGLDPIGSCGLALEPAALAWMARAGVSLDLDQYAELAGEPDEVPLGYLPPVDPGWWRDAMAASARSFETTFEKSPGHVPELGSNTVVPFHDAGPRESRPDLPEPLARFYVVVQEVSLPDVHTGYAIHPARWLADAGRRGFPVAVRTRTGTFPVVPFGADGVGFFALVPEDGRIVHLPRAQVHGTTWLQGDEPPGEVAAGLDVFLRRLLDVVDELIETGETRGITWQR</sequence>
<accession>A0ABP4ZVL7</accession>
<dbReference type="RefSeq" id="WP_344104623.1">
    <property type="nucleotide sequence ID" value="NZ_BAAANL010000006.1"/>
</dbReference>
<dbReference type="EMBL" id="BAAANL010000006">
    <property type="protein sequence ID" value="GAA1869992.1"/>
    <property type="molecule type" value="Genomic_DNA"/>
</dbReference>
<keyword evidence="2" id="KW-1185">Reference proteome</keyword>
<comment type="caution">
    <text evidence="1">The sequence shown here is derived from an EMBL/GenBank/DDBJ whole genome shotgun (WGS) entry which is preliminary data.</text>
</comment>
<protein>
    <submittedName>
        <fullName evidence="1">Uncharacterized protein</fullName>
    </submittedName>
</protein>
<evidence type="ECO:0000313" key="2">
    <source>
        <dbReference type="Proteomes" id="UP001501094"/>
    </source>
</evidence>
<evidence type="ECO:0000313" key="1">
    <source>
        <dbReference type="EMBL" id="GAA1869992.1"/>
    </source>
</evidence>
<reference evidence="2" key="1">
    <citation type="journal article" date="2019" name="Int. J. Syst. Evol. Microbiol.">
        <title>The Global Catalogue of Microorganisms (GCM) 10K type strain sequencing project: providing services to taxonomists for standard genome sequencing and annotation.</title>
        <authorList>
            <consortium name="The Broad Institute Genomics Platform"/>
            <consortium name="The Broad Institute Genome Sequencing Center for Infectious Disease"/>
            <person name="Wu L."/>
            <person name="Ma J."/>
        </authorList>
    </citation>
    <scope>NUCLEOTIDE SEQUENCE [LARGE SCALE GENOMIC DNA]</scope>
    <source>
        <strain evidence="2">JCM 14326</strain>
    </source>
</reference>
<name>A0ABP4ZVL7_9MICO</name>